<evidence type="ECO:0000313" key="2">
    <source>
        <dbReference type="Proteomes" id="UP000317990"/>
    </source>
</evidence>
<evidence type="ECO:0000313" key="1">
    <source>
        <dbReference type="EMBL" id="TGG90921.1"/>
    </source>
</evidence>
<accession>A0A524RLI1</accession>
<dbReference type="Proteomes" id="UP000317990">
    <property type="component" value="Unassembled WGS sequence"/>
</dbReference>
<dbReference type="EMBL" id="SRMO01000084">
    <property type="protein sequence ID" value="TGG90921.1"/>
    <property type="molecule type" value="Genomic_DNA"/>
</dbReference>
<protein>
    <submittedName>
        <fullName evidence="1">Uncharacterized protein</fullName>
    </submittedName>
</protein>
<comment type="caution">
    <text evidence="1">The sequence shown here is derived from an EMBL/GenBank/DDBJ whole genome shotgun (WGS) entry which is preliminary data.</text>
</comment>
<name>A0A524RLI1_9CHRO</name>
<gene>
    <name evidence="1" type="ORF">ERJ67_09470</name>
</gene>
<dbReference type="AlphaFoldDB" id="A0A524RLI1"/>
<proteinExistence type="predicted"/>
<sequence>MTDFNDEAGVATHYVEALERLFLDLRALHDDLSDAEGRTLLQQARQGRSQESYWQWLRSQTGVS</sequence>
<organism evidence="1 2">
    <name type="scientific">Aphanocapsa feldmannii 277cV</name>
    <dbReference type="NCBI Taxonomy" id="2507553"/>
    <lineage>
        <taxon>Bacteria</taxon>
        <taxon>Bacillati</taxon>
        <taxon>Cyanobacteriota</taxon>
        <taxon>Cyanophyceae</taxon>
        <taxon>Oscillatoriophycideae</taxon>
        <taxon>Chroococcales</taxon>
        <taxon>Microcystaceae</taxon>
        <taxon>Aphanocapsa</taxon>
    </lineage>
</organism>
<reference evidence="1 2" key="1">
    <citation type="journal article" date="2019" name="mSystems">
        <title>Life at home and on the roam: Genomic adaptions reflect the dual lifestyle of an intracellular, facultative symbiont.</title>
        <authorList>
            <person name="Burgsdorf I."/>
        </authorList>
    </citation>
    <scope>NUCLEOTIDE SEQUENCE [LARGE SCALE GENOMIC DNA]</scope>
    <source>
        <strain evidence="1">277cV</strain>
    </source>
</reference>